<evidence type="ECO:0000313" key="2">
    <source>
        <dbReference type="Proteomes" id="UP001050975"/>
    </source>
</evidence>
<dbReference type="EMBL" id="BLAY01000171">
    <property type="protein sequence ID" value="GET42608.1"/>
    <property type="molecule type" value="Genomic_DNA"/>
</dbReference>
<reference evidence="1" key="1">
    <citation type="submission" date="2019-10" db="EMBL/GenBank/DDBJ databases">
        <title>Draft genome sequece of Microseira wollei NIES-4236.</title>
        <authorList>
            <person name="Yamaguchi H."/>
            <person name="Suzuki S."/>
            <person name="Kawachi M."/>
        </authorList>
    </citation>
    <scope>NUCLEOTIDE SEQUENCE</scope>
    <source>
        <strain evidence="1">NIES-4236</strain>
    </source>
</reference>
<accession>A0AAV3XIY4</accession>
<dbReference type="Gene3D" id="1.25.40.10">
    <property type="entry name" value="Tetratricopeptide repeat domain"/>
    <property type="match status" value="1"/>
</dbReference>
<dbReference type="AlphaFoldDB" id="A0AAV3XIY4"/>
<name>A0AAV3XIY4_9CYAN</name>
<comment type="caution">
    <text evidence="1">The sequence shown here is derived from an EMBL/GenBank/DDBJ whole genome shotgun (WGS) entry which is preliminary data.</text>
</comment>
<dbReference type="SUPFAM" id="SSF48452">
    <property type="entry name" value="TPR-like"/>
    <property type="match status" value="1"/>
</dbReference>
<dbReference type="Proteomes" id="UP001050975">
    <property type="component" value="Unassembled WGS sequence"/>
</dbReference>
<keyword evidence="2" id="KW-1185">Reference proteome</keyword>
<evidence type="ECO:0000313" key="1">
    <source>
        <dbReference type="EMBL" id="GET42608.1"/>
    </source>
</evidence>
<protein>
    <submittedName>
        <fullName evidence="1">TPR repeat-containing protein</fullName>
    </submittedName>
</protein>
<proteinExistence type="predicted"/>
<gene>
    <name evidence="1" type="ORF">MiSe_74260</name>
</gene>
<dbReference type="InterPro" id="IPR011990">
    <property type="entry name" value="TPR-like_helical_dom_sf"/>
</dbReference>
<organism evidence="1 2">
    <name type="scientific">Microseira wollei NIES-4236</name>
    <dbReference type="NCBI Taxonomy" id="2530354"/>
    <lineage>
        <taxon>Bacteria</taxon>
        <taxon>Bacillati</taxon>
        <taxon>Cyanobacteriota</taxon>
        <taxon>Cyanophyceae</taxon>
        <taxon>Oscillatoriophycideae</taxon>
        <taxon>Aerosakkonematales</taxon>
        <taxon>Aerosakkonemataceae</taxon>
        <taxon>Microseira</taxon>
    </lineage>
</organism>
<sequence>MRKLKRFEEAVASHDQELKTNPNLLQSLNVRETMLRQLLRYEEAMSSYEKAIKINSNYYTAC</sequence>